<reference evidence="1 2" key="1">
    <citation type="submission" date="2019-02" db="EMBL/GenBank/DDBJ databases">
        <title>Opniocepnalus argus genome.</title>
        <authorList>
            <person name="Zhou C."/>
            <person name="Xiao S."/>
        </authorList>
    </citation>
    <scope>NUCLEOTIDE SEQUENCE [LARGE SCALE GENOMIC DNA]</scope>
    <source>
        <strain evidence="1">OARG1902GOOAL</strain>
        <tissue evidence="1">Muscle</tissue>
    </source>
</reference>
<evidence type="ECO:0000313" key="2">
    <source>
        <dbReference type="Proteomes" id="UP000503349"/>
    </source>
</evidence>
<evidence type="ECO:0000313" key="1">
    <source>
        <dbReference type="EMBL" id="KAF3696150.1"/>
    </source>
</evidence>
<protein>
    <submittedName>
        <fullName evidence="1">Uncharacterized protein</fullName>
    </submittedName>
</protein>
<accession>A0A6G1Q0M5</accession>
<dbReference type="EMBL" id="CM015722">
    <property type="protein sequence ID" value="KAF3696150.1"/>
    <property type="molecule type" value="Genomic_DNA"/>
</dbReference>
<reference evidence="2" key="2">
    <citation type="submission" date="2019-02" db="EMBL/GenBank/DDBJ databases">
        <title>Opniocepnalus argus Var Kimnra genome.</title>
        <authorList>
            <person name="Zhou C."/>
            <person name="Xiao S."/>
        </authorList>
    </citation>
    <scope>NUCLEOTIDE SEQUENCE [LARGE SCALE GENOMIC DNA]</scope>
</reference>
<gene>
    <name evidence="1" type="ORF">EXN66_Car011826</name>
</gene>
<keyword evidence="2" id="KW-1185">Reference proteome</keyword>
<dbReference type="AlphaFoldDB" id="A0A6G1Q0M5"/>
<proteinExistence type="predicted"/>
<organism evidence="1 2">
    <name type="scientific">Channa argus</name>
    <name type="common">Northern snakehead</name>
    <name type="synonym">Ophicephalus argus</name>
    <dbReference type="NCBI Taxonomy" id="215402"/>
    <lineage>
        <taxon>Eukaryota</taxon>
        <taxon>Metazoa</taxon>
        <taxon>Chordata</taxon>
        <taxon>Craniata</taxon>
        <taxon>Vertebrata</taxon>
        <taxon>Euteleostomi</taxon>
        <taxon>Actinopterygii</taxon>
        <taxon>Neopterygii</taxon>
        <taxon>Teleostei</taxon>
        <taxon>Neoteleostei</taxon>
        <taxon>Acanthomorphata</taxon>
        <taxon>Anabantaria</taxon>
        <taxon>Anabantiformes</taxon>
        <taxon>Channoidei</taxon>
        <taxon>Channidae</taxon>
        <taxon>Channa</taxon>
    </lineage>
</organism>
<dbReference type="Proteomes" id="UP000503349">
    <property type="component" value="Chromosome 11"/>
</dbReference>
<name>A0A6G1Q0M5_CHAAH</name>
<sequence length="61" mass="6725">MFFSPQHLAIAIAWGGGSRKEACEVGNRVEKDNPATGTPAQHLRIRRQEVGLQSSRVVRLP</sequence>